<dbReference type="RefSeq" id="WP_014959863.1">
    <property type="nucleotide sequence ID" value="NZ_CP007243.1"/>
</dbReference>
<organism evidence="12 13">
    <name type="scientific">Leptospirillum ferriphilum YSK</name>
    <dbReference type="NCBI Taxonomy" id="1441628"/>
    <lineage>
        <taxon>Bacteria</taxon>
        <taxon>Pseudomonadati</taxon>
        <taxon>Nitrospirota</taxon>
        <taxon>Nitrospiria</taxon>
        <taxon>Nitrospirales</taxon>
        <taxon>Nitrospiraceae</taxon>
        <taxon>Leptospirillum</taxon>
    </lineage>
</organism>
<evidence type="ECO:0000256" key="8">
    <source>
        <dbReference type="ARBA" id="ARBA00023310"/>
    </source>
</evidence>
<reference evidence="12 13" key="2">
    <citation type="journal article" date="2015" name="Biomed. Res. Int.">
        <title>Effects of Arsenite Resistance on the Growth and Functional Gene Expression of Leptospirillum ferriphilum and Acidithiobacillus thiooxidans in Pure Culture and Coculture.</title>
        <authorList>
            <person name="Jiang H."/>
            <person name="Liang Y."/>
            <person name="Yin H."/>
            <person name="Xiao Y."/>
            <person name="Guo X."/>
            <person name="Xu Y."/>
            <person name="Hu Q."/>
            <person name="Liu H."/>
            <person name="Liu X."/>
        </authorList>
    </citation>
    <scope>NUCLEOTIDE SEQUENCE [LARGE SCALE GENOMIC DNA]</scope>
    <source>
        <strain evidence="12 13">YSK</strain>
    </source>
</reference>
<reference evidence="13" key="1">
    <citation type="submission" date="2014-02" db="EMBL/GenBank/DDBJ databases">
        <title>Complete genome sequence and comparative genomic analysis of the nitrogen-fixing bacterium Leptospirillum ferriphilum YSK.</title>
        <authorList>
            <person name="Guo X."/>
            <person name="Yin H."/>
            <person name="Liang Y."/>
            <person name="Hu Q."/>
            <person name="Ma L."/>
            <person name="Xiao Y."/>
            <person name="Zhang X."/>
            <person name="Qiu G."/>
            <person name="Liu X."/>
        </authorList>
    </citation>
    <scope>NUCLEOTIDE SEQUENCE [LARGE SCALE GENOMIC DNA]</scope>
    <source>
        <strain evidence="13">YSK</strain>
    </source>
</reference>
<dbReference type="Proteomes" id="UP000027059">
    <property type="component" value="Chromosome"/>
</dbReference>
<dbReference type="Gene3D" id="2.60.15.10">
    <property type="entry name" value="F0F1 ATP synthase delta/epsilon subunit, N-terminal"/>
    <property type="match status" value="1"/>
</dbReference>
<dbReference type="InterPro" id="IPR020546">
    <property type="entry name" value="ATP_synth_F1_dsu/esu_N"/>
</dbReference>
<comment type="similarity">
    <text evidence="3 9 10">Belongs to the ATPase epsilon chain family.</text>
</comment>
<evidence type="ECO:0000313" key="13">
    <source>
        <dbReference type="Proteomes" id="UP000027059"/>
    </source>
</evidence>
<dbReference type="GO" id="GO:0016787">
    <property type="term" value="F:hydrolase activity"/>
    <property type="evidence" value="ECO:0007669"/>
    <property type="project" value="UniProtKB-KW"/>
</dbReference>
<dbReference type="NCBIfam" id="TIGR01216">
    <property type="entry name" value="ATP_synt_epsi"/>
    <property type="match status" value="1"/>
</dbReference>
<dbReference type="GO" id="GO:0046933">
    <property type="term" value="F:proton-transporting ATP synthase activity, rotational mechanism"/>
    <property type="evidence" value="ECO:0007669"/>
    <property type="project" value="UniProtKB-UniRule"/>
</dbReference>
<keyword evidence="9" id="KW-1003">Cell membrane</keyword>
<keyword evidence="6 9" id="KW-0472">Membrane</keyword>
<dbReference type="AlphaFoldDB" id="A0A059XS48"/>
<dbReference type="PANTHER" id="PTHR13822:SF10">
    <property type="entry name" value="ATP SYNTHASE EPSILON CHAIN, CHLOROPLASTIC"/>
    <property type="match status" value="1"/>
</dbReference>
<dbReference type="GO" id="GO:0012505">
    <property type="term" value="C:endomembrane system"/>
    <property type="evidence" value="ECO:0007669"/>
    <property type="project" value="UniProtKB-SubCell"/>
</dbReference>
<feature type="domain" description="ATP synthase F1 complex delta/epsilon subunit N-terminal" evidence="11">
    <location>
        <begin position="4"/>
        <end position="80"/>
    </location>
</feature>
<evidence type="ECO:0000256" key="1">
    <source>
        <dbReference type="ARBA" id="ARBA00003543"/>
    </source>
</evidence>
<dbReference type="KEGG" id="lfp:Y981_00535"/>
<evidence type="ECO:0000256" key="9">
    <source>
        <dbReference type="HAMAP-Rule" id="MF_00530"/>
    </source>
</evidence>
<dbReference type="GO" id="GO:0045259">
    <property type="term" value="C:proton-transporting ATP synthase complex"/>
    <property type="evidence" value="ECO:0007669"/>
    <property type="project" value="UniProtKB-KW"/>
</dbReference>
<evidence type="ECO:0000256" key="10">
    <source>
        <dbReference type="RuleBase" id="RU003656"/>
    </source>
</evidence>
<comment type="subunit">
    <text evidence="9 10">F-type ATPases have 2 components, CF(1) - the catalytic core - and CF(0) - the membrane proton channel. CF(1) has five subunits: alpha(3), beta(3), gamma(1), delta(1), epsilon(1). CF(0) has three main subunits: a, b and c.</text>
</comment>
<name>A0A059XS48_9BACT</name>
<dbReference type="Pfam" id="PF02823">
    <property type="entry name" value="ATP-synt_DE_N"/>
    <property type="match status" value="1"/>
</dbReference>
<dbReference type="InterPro" id="IPR036771">
    <property type="entry name" value="ATPsynth_dsu/esu_N"/>
</dbReference>
<evidence type="ECO:0000259" key="11">
    <source>
        <dbReference type="Pfam" id="PF02823"/>
    </source>
</evidence>
<dbReference type="PANTHER" id="PTHR13822">
    <property type="entry name" value="ATP SYNTHASE DELTA/EPSILON CHAIN"/>
    <property type="match status" value="1"/>
</dbReference>
<evidence type="ECO:0000313" key="12">
    <source>
        <dbReference type="EMBL" id="AIA29855.1"/>
    </source>
</evidence>
<dbReference type="OrthoDB" id="9804110at2"/>
<dbReference type="HAMAP" id="MF_00530">
    <property type="entry name" value="ATP_synth_epsil_bac"/>
    <property type="match status" value="1"/>
</dbReference>
<evidence type="ECO:0000256" key="3">
    <source>
        <dbReference type="ARBA" id="ARBA00005712"/>
    </source>
</evidence>
<dbReference type="GO" id="GO:0005886">
    <property type="term" value="C:plasma membrane"/>
    <property type="evidence" value="ECO:0007669"/>
    <property type="project" value="UniProtKB-SubCell"/>
</dbReference>
<evidence type="ECO:0000256" key="5">
    <source>
        <dbReference type="ARBA" id="ARBA00023065"/>
    </source>
</evidence>
<keyword evidence="12" id="KW-0378">Hydrolase</keyword>
<evidence type="ECO:0000256" key="7">
    <source>
        <dbReference type="ARBA" id="ARBA00023196"/>
    </source>
</evidence>
<evidence type="ECO:0000256" key="6">
    <source>
        <dbReference type="ARBA" id="ARBA00023136"/>
    </source>
</evidence>
<keyword evidence="9" id="KW-0375">Hydrogen ion transport</keyword>
<keyword evidence="8 9" id="KW-0066">ATP synthesis</keyword>
<comment type="subcellular location">
    <subcellularLocation>
        <location evidence="9">Cell membrane</location>
        <topology evidence="9">Peripheral membrane protein</topology>
    </subcellularLocation>
    <subcellularLocation>
        <location evidence="2">Endomembrane system</location>
        <topology evidence="2">Peripheral membrane protein</topology>
    </subcellularLocation>
</comment>
<dbReference type="SUPFAM" id="SSF51344">
    <property type="entry name" value="Epsilon subunit of F1F0-ATP synthase N-terminal domain"/>
    <property type="match status" value="1"/>
</dbReference>
<evidence type="ECO:0000256" key="4">
    <source>
        <dbReference type="ARBA" id="ARBA00022448"/>
    </source>
</evidence>
<proteinExistence type="inferred from homology"/>
<dbReference type="HOGENOM" id="CLU_084338_1_2_0"/>
<dbReference type="InterPro" id="IPR001469">
    <property type="entry name" value="ATP_synth_F1_dsu/esu"/>
</dbReference>
<keyword evidence="13" id="KW-1185">Reference proteome</keyword>
<protein>
    <recommendedName>
        <fullName evidence="9">ATP synthase epsilon chain</fullName>
    </recommendedName>
    <alternativeName>
        <fullName evidence="9">ATP synthase F1 sector epsilon subunit</fullName>
    </alternativeName>
    <alternativeName>
        <fullName evidence="9">F-ATPase epsilon subunit</fullName>
    </alternativeName>
</protein>
<keyword evidence="7 9" id="KW-0139">CF(1)</keyword>
<gene>
    <name evidence="9 12" type="primary">atpC</name>
    <name evidence="12" type="ORF">Y981_00535</name>
</gene>
<dbReference type="GO" id="GO:0005524">
    <property type="term" value="F:ATP binding"/>
    <property type="evidence" value="ECO:0007669"/>
    <property type="project" value="UniProtKB-UniRule"/>
</dbReference>
<keyword evidence="4 9" id="KW-0813">Transport</keyword>
<dbReference type="CDD" id="cd12152">
    <property type="entry name" value="F1-ATPase_delta"/>
    <property type="match status" value="1"/>
</dbReference>
<evidence type="ECO:0000256" key="2">
    <source>
        <dbReference type="ARBA" id="ARBA00004184"/>
    </source>
</evidence>
<keyword evidence="5 9" id="KW-0406">Ion transport</keyword>
<accession>A0A059XS48</accession>
<sequence>MAFMLSLMTQERHLLSEEVDYIQAKGVEGEFGVLTGHTPFLTLLDIGELLVRNKESLYSYFVAGGVVEVLPDRVTILADTIERAEEIDGKRAEEARQNAIEALKQPISPESRLGFEQVLKREGVRLKILSRRLSARHPGSLEE</sequence>
<comment type="function">
    <text evidence="1 9">Produces ATP from ADP in the presence of a proton gradient across the membrane.</text>
</comment>
<dbReference type="EMBL" id="CP007243">
    <property type="protein sequence ID" value="AIA29855.1"/>
    <property type="molecule type" value="Genomic_DNA"/>
</dbReference>